<dbReference type="InterPro" id="IPR036526">
    <property type="entry name" value="C-N_Hydrolase_sf"/>
</dbReference>
<dbReference type="Proteomes" id="UP000658656">
    <property type="component" value="Unassembled WGS sequence"/>
</dbReference>
<dbReference type="AlphaFoldDB" id="A0A8H9IZV0"/>
<evidence type="ECO:0000259" key="3">
    <source>
        <dbReference type="PROSITE" id="PS50263"/>
    </source>
</evidence>
<organism evidence="4 5">
    <name type="scientific">Amycolatopsis bartoniae</name>
    <dbReference type="NCBI Taxonomy" id="941986"/>
    <lineage>
        <taxon>Bacteria</taxon>
        <taxon>Bacillati</taxon>
        <taxon>Actinomycetota</taxon>
        <taxon>Actinomycetes</taxon>
        <taxon>Pseudonocardiales</taxon>
        <taxon>Pseudonocardiaceae</taxon>
        <taxon>Amycolatopsis</taxon>
    </lineage>
</organism>
<keyword evidence="5" id="KW-1185">Reference proteome</keyword>
<dbReference type="RefSeq" id="WP_145936921.1">
    <property type="nucleotide sequence ID" value="NZ_BNAV01000003.1"/>
</dbReference>
<reference evidence="4" key="2">
    <citation type="submission" date="2020-09" db="EMBL/GenBank/DDBJ databases">
        <authorList>
            <person name="Sun Q."/>
            <person name="Zhou Y."/>
        </authorList>
    </citation>
    <scope>NUCLEOTIDE SEQUENCE</scope>
    <source>
        <strain evidence="4">CGMCC 4.7679</strain>
    </source>
</reference>
<dbReference type="PANTHER" id="PTHR43674">
    <property type="entry name" value="NITRILASE C965.09-RELATED"/>
    <property type="match status" value="1"/>
</dbReference>
<feature type="domain" description="CN hydrolase" evidence="3">
    <location>
        <begin position="1"/>
        <end position="244"/>
    </location>
</feature>
<protein>
    <submittedName>
        <fullName evidence="4">Hydrolase</fullName>
    </submittedName>
</protein>
<dbReference type="PROSITE" id="PS50263">
    <property type="entry name" value="CN_HYDROLASE"/>
    <property type="match status" value="1"/>
</dbReference>
<dbReference type="Pfam" id="PF00795">
    <property type="entry name" value="CN_hydrolase"/>
    <property type="match status" value="1"/>
</dbReference>
<dbReference type="Gene3D" id="3.60.110.10">
    <property type="entry name" value="Carbon-nitrogen hydrolase"/>
    <property type="match status" value="1"/>
</dbReference>
<sequence length="254" mass="26490">MILAVAQPQLGPDLVANVAAHVDLVRRARARVVVFPELSLTGYELDADTLAPDDPRLAPLVEACAGTVALVGAPVPGDHIAMLAVDAAGARVVYRKMWLGDAERRRFRPGTRPAVLEVDGLRLGLGICKDTGVPEHAAATAALGIDVYVAGIVETEPPRDRARRIATTHHIWVAIASCANPTTASLTTASLTTASLTTASLTTAEPTTANPKAAGRSGIWRPDGSTAAEAPETTGTFVRHDVRTPACRCAASSR</sequence>
<dbReference type="InterPro" id="IPR003010">
    <property type="entry name" value="C-N_Hydrolase"/>
</dbReference>
<evidence type="ECO:0000256" key="1">
    <source>
        <dbReference type="ARBA" id="ARBA00022801"/>
    </source>
</evidence>
<proteinExistence type="predicted"/>
<dbReference type="PANTHER" id="PTHR43674:SF2">
    <property type="entry name" value="BETA-UREIDOPROPIONASE"/>
    <property type="match status" value="1"/>
</dbReference>
<gene>
    <name evidence="4" type="ORF">GCM10017566_27260</name>
</gene>
<evidence type="ECO:0000313" key="4">
    <source>
        <dbReference type="EMBL" id="GHF52453.1"/>
    </source>
</evidence>
<dbReference type="GO" id="GO:0050126">
    <property type="term" value="F:N-carbamoylputrescine amidase activity"/>
    <property type="evidence" value="ECO:0007669"/>
    <property type="project" value="TreeGrafter"/>
</dbReference>
<feature type="region of interest" description="Disordered" evidence="2">
    <location>
        <begin position="202"/>
        <end position="222"/>
    </location>
</feature>
<evidence type="ECO:0000313" key="5">
    <source>
        <dbReference type="Proteomes" id="UP000658656"/>
    </source>
</evidence>
<accession>A0A8H9IZV0</accession>
<evidence type="ECO:0000256" key="2">
    <source>
        <dbReference type="SAM" id="MobiDB-lite"/>
    </source>
</evidence>
<dbReference type="EMBL" id="BNAV01000003">
    <property type="protein sequence ID" value="GHF52453.1"/>
    <property type="molecule type" value="Genomic_DNA"/>
</dbReference>
<dbReference type="GO" id="GO:0033388">
    <property type="term" value="P:putrescine biosynthetic process from arginine"/>
    <property type="evidence" value="ECO:0007669"/>
    <property type="project" value="TreeGrafter"/>
</dbReference>
<name>A0A8H9IZV0_9PSEU</name>
<dbReference type="InterPro" id="IPR050345">
    <property type="entry name" value="Aliph_Amidase/BUP"/>
</dbReference>
<reference evidence="4" key="1">
    <citation type="journal article" date="2014" name="Int. J. Syst. Evol. Microbiol.">
        <title>Complete genome sequence of Corynebacterium casei LMG S-19264T (=DSM 44701T), isolated from a smear-ripened cheese.</title>
        <authorList>
            <consortium name="US DOE Joint Genome Institute (JGI-PGF)"/>
            <person name="Walter F."/>
            <person name="Albersmeier A."/>
            <person name="Kalinowski J."/>
            <person name="Ruckert C."/>
        </authorList>
    </citation>
    <scope>NUCLEOTIDE SEQUENCE</scope>
    <source>
        <strain evidence="4">CGMCC 4.7679</strain>
    </source>
</reference>
<comment type="caution">
    <text evidence="4">The sequence shown here is derived from an EMBL/GenBank/DDBJ whole genome shotgun (WGS) entry which is preliminary data.</text>
</comment>
<dbReference type="SUPFAM" id="SSF56317">
    <property type="entry name" value="Carbon-nitrogen hydrolase"/>
    <property type="match status" value="1"/>
</dbReference>
<dbReference type="OrthoDB" id="4532287at2"/>
<keyword evidence="1 4" id="KW-0378">Hydrolase</keyword>
<dbReference type="CDD" id="cd07197">
    <property type="entry name" value="nitrilase"/>
    <property type="match status" value="1"/>
</dbReference>